<organism evidence="2 3">
    <name type="scientific">Candidatus Staskawiczbacteria bacterium RIFOXYB1_FULL_37_44</name>
    <dbReference type="NCBI Taxonomy" id="1802223"/>
    <lineage>
        <taxon>Bacteria</taxon>
        <taxon>Candidatus Staskawicziibacteriota</taxon>
    </lineage>
</organism>
<dbReference type="Proteomes" id="UP000178650">
    <property type="component" value="Unassembled WGS sequence"/>
</dbReference>
<sequence>MINLLPQQEKNELLLKRIKNLALVLGAIIIIFLICSILVLLSLKFYILAEVDYQKFLLASTVEKYKTPDMENFKGIIEKYNKSFPLVVSYYKNEKFFSNILAVISEIPKPGGLYFTSISIDAKNSVSISGTSNTRENLISFQKNLESHPSIKNVSFAASSWINPVNNNFSLTLQFNPEK</sequence>
<gene>
    <name evidence="2" type="ORF">A2358_03735</name>
</gene>
<keyword evidence="1" id="KW-0812">Transmembrane</keyword>
<dbReference type="EMBL" id="MHPJ01000009">
    <property type="protein sequence ID" value="OGZ79071.1"/>
    <property type="molecule type" value="Genomic_DNA"/>
</dbReference>
<name>A0A1G2IXK1_9BACT</name>
<keyword evidence="1" id="KW-1133">Transmembrane helix</keyword>
<dbReference type="STRING" id="1802223.A2358_03735"/>
<reference evidence="2 3" key="1">
    <citation type="journal article" date="2016" name="Nat. Commun.">
        <title>Thousands of microbial genomes shed light on interconnected biogeochemical processes in an aquifer system.</title>
        <authorList>
            <person name="Anantharaman K."/>
            <person name="Brown C.T."/>
            <person name="Hug L.A."/>
            <person name="Sharon I."/>
            <person name="Castelle C.J."/>
            <person name="Probst A.J."/>
            <person name="Thomas B.C."/>
            <person name="Singh A."/>
            <person name="Wilkins M.J."/>
            <person name="Karaoz U."/>
            <person name="Brodie E.L."/>
            <person name="Williams K.H."/>
            <person name="Hubbard S.S."/>
            <person name="Banfield J.F."/>
        </authorList>
    </citation>
    <scope>NUCLEOTIDE SEQUENCE [LARGE SCALE GENOMIC DNA]</scope>
</reference>
<keyword evidence="1" id="KW-0472">Membrane</keyword>
<accession>A0A1G2IXK1</accession>
<feature type="transmembrane region" description="Helical" evidence="1">
    <location>
        <begin position="21"/>
        <end position="47"/>
    </location>
</feature>
<dbReference type="Pfam" id="PF05137">
    <property type="entry name" value="PilN"/>
    <property type="match status" value="1"/>
</dbReference>
<evidence type="ECO:0008006" key="4">
    <source>
        <dbReference type="Google" id="ProtNLM"/>
    </source>
</evidence>
<comment type="caution">
    <text evidence="2">The sequence shown here is derived from an EMBL/GenBank/DDBJ whole genome shotgun (WGS) entry which is preliminary data.</text>
</comment>
<evidence type="ECO:0000313" key="3">
    <source>
        <dbReference type="Proteomes" id="UP000178650"/>
    </source>
</evidence>
<evidence type="ECO:0000256" key="1">
    <source>
        <dbReference type="SAM" id="Phobius"/>
    </source>
</evidence>
<dbReference type="AlphaFoldDB" id="A0A1G2IXK1"/>
<dbReference type="InterPro" id="IPR007813">
    <property type="entry name" value="PilN"/>
</dbReference>
<evidence type="ECO:0000313" key="2">
    <source>
        <dbReference type="EMBL" id="OGZ79071.1"/>
    </source>
</evidence>
<proteinExistence type="predicted"/>
<protein>
    <recommendedName>
        <fullName evidence="4">PilN domain-containing protein</fullName>
    </recommendedName>
</protein>